<comment type="caution">
    <text evidence="1">The sequence shown here is derived from an EMBL/GenBank/DDBJ whole genome shotgun (WGS) entry which is preliminary data.</text>
</comment>
<proteinExistence type="predicted"/>
<accession>A0ABV7PN78</accession>
<dbReference type="RefSeq" id="WP_312550725.1">
    <property type="nucleotide sequence ID" value="NZ_JBHRVV010000001.1"/>
</dbReference>
<evidence type="ECO:0000313" key="2">
    <source>
        <dbReference type="Proteomes" id="UP001595665"/>
    </source>
</evidence>
<dbReference type="EMBL" id="JBHRVV010000001">
    <property type="protein sequence ID" value="MFC3459187.1"/>
    <property type="molecule type" value="Genomic_DNA"/>
</dbReference>
<gene>
    <name evidence="1" type="ORF">ACFOPH_13175</name>
</gene>
<evidence type="ECO:0000313" key="1">
    <source>
        <dbReference type="EMBL" id="MFC3459187.1"/>
    </source>
</evidence>
<keyword evidence="2" id="KW-1185">Reference proteome</keyword>
<protein>
    <submittedName>
        <fullName evidence="1">Uncharacterized protein</fullName>
    </submittedName>
</protein>
<reference evidence="2" key="1">
    <citation type="journal article" date="2019" name="Int. J. Syst. Evol. Microbiol.">
        <title>The Global Catalogue of Microorganisms (GCM) 10K type strain sequencing project: providing services to taxonomists for standard genome sequencing and annotation.</title>
        <authorList>
            <consortium name="The Broad Institute Genomics Platform"/>
            <consortium name="The Broad Institute Genome Sequencing Center for Infectious Disease"/>
            <person name="Wu L."/>
            <person name="Ma J."/>
        </authorList>
    </citation>
    <scope>NUCLEOTIDE SEQUENCE [LARGE SCALE GENOMIC DNA]</scope>
    <source>
        <strain evidence="2">CCM 7480</strain>
    </source>
</reference>
<dbReference type="Proteomes" id="UP001595665">
    <property type="component" value="Unassembled WGS sequence"/>
</dbReference>
<name>A0ABV7PN78_9BURK</name>
<sequence length="241" mass="27588">MLKLPDLDEQIDLCALTGRLDRTYRYKGTICPKVALDGHIAIQHSGYTLIDLDLEDAQEYLKEAFRLKGERTSIPPPNAKLHDEFVLPTEGPVPRVIKALWISAVIIYAKCFAEAKGRRVKLEKSVIPAHMRACHDKIIKYRNTIVAHAGEGNLESALPELVIGPRPEPFYWIKSNVKRVEFVDDRNERVTFQDLVKAVHKHVIEKREQHVRRLLENVKKTPLDTWYARAILSPVDKIESA</sequence>
<organism evidence="1 2">
    <name type="scientific">Massilia haematophila</name>
    <dbReference type="NCBI Taxonomy" id="457923"/>
    <lineage>
        <taxon>Bacteria</taxon>
        <taxon>Pseudomonadati</taxon>
        <taxon>Pseudomonadota</taxon>
        <taxon>Betaproteobacteria</taxon>
        <taxon>Burkholderiales</taxon>
        <taxon>Oxalobacteraceae</taxon>
        <taxon>Telluria group</taxon>
        <taxon>Massilia</taxon>
    </lineage>
</organism>